<evidence type="ECO:0000256" key="1">
    <source>
        <dbReference type="SAM" id="MobiDB-lite"/>
    </source>
</evidence>
<reference evidence="3" key="1">
    <citation type="journal article" date="2005" name="Nature">
        <title>The map-based sequence of the rice genome.</title>
        <authorList>
            <consortium name="International rice genome sequencing project (IRGSP)"/>
            <person name="Matsumoto T."/>
            <person name="Wu J."/>
            <person name="Kanamori H."/>
            <person name="Katayose Y."/>
            <person name="Fujisawa M."/>
            <person name="Namiki N."/>
            <person name="Mizuno H."/>
            <person name="Yamamoto K."/>
            <person name="Antonio B.A."/>
            <person name="Baba T."/>
            <person name="Sakata K."/>
            <person name="Nagamura Y."/>
            <person name="Aoki H."/>
            <person name="Arikawa K."/>
            <person name="Arita K."/>
            <person name="Bito T."/>
            <person name="Chiden Y."/>
            <person name="Fujitsuka N."/>
            <person name="Fukunaka R."/>
            <person name="Hamada M."/>
            <person name="Harada C."/>
            <person name="Hayashi A."/>
            <person name="Hijishita S."/>
            <person name="Honda M."/>
            <person name="Hosokawa S."/>
            <person name="Ichikawa Y."/>
            <person name="Idonuma A."/>
            <person name="Iijima M."/>
            <person name="Ikeda M."/>
            <person name="Ikeno M."/>
            <person name="Ito K."/>
            <person name="Ito S."/>
            <person name="Ito T."/>
            <person name="Ito Y."/>
            <person name="Ito Y."/>
            <person name="Iwabuchi A."/>
            <person name="Kamiya K."/>
            <person name="Karasawa W."/>
            <person name="Kurita K."/>
            <person name="Katagiri S."/>
            <person name="Kikuta A."/>
            <person name="Kobayashi H."/>
            <person name="Kobayashi N."/>
            <person name="Machita K."/>
            <person name="Maehara T."/>
            <person name="Masukawa M."/>
            <person name="Mizubayashi T."/>
            <person name="Mukai Y."/>
            <person name="Nagasaki H."/>
            <person name="Nagata Y."/>
            <person name="Naito S."/>
            <person name="Nakashima M."/>
            <person name="Nakama Y."/>
            <person name="Nakamichi Y."/>
            <person name="Nakamura M."/>
            <person name="Meguro A."/>
            <person name="Negishi M."/>
            <person name="Ohta I."/>
            <person name="Ohta T."/>
            <person name="Okamoto M."/>
            <person name="Ono N."/>
            <person name="Saji S."/>
            <person name="Sakaguchi M."/>
            <person name="Sakai K."/>
            <person name="Shibata M."/>
            <person name="Shimokawa T."/>
            <person name="Song J."/>
            <person name="Takazaki Y."/>
            <person name="Terasawa K."/>
            <person name="Tsugane M."/>
            <person name="Tsuji K."/>
            <person name="Ueda S."/>
            <person name="Waki K."/>
            <person name="Yamagata H."/>
            <person name="Yamamoto M."/>
            <person name="Yamamoto S."/>
            <person name="Yamane H."/>
            <person name="Yoshiki S."/>
            <person name="Yoshihara R."/>
            <person name="Yukawa K."/>
            <person name="Zhong H."/>
            <person name="Yano M."/>
            <person name="Yuan Q."/>
            <person name="Ouyang S."/>
            <person name="Liu J."/>
            <person name="Jones K.M."/>
            <person name="Gansberger K."/>
            <person name="Moffat K."/>
            <person name="Hill J."/>
            <person name="Bera J."/>
            <person name="Fadrosh D."/>
            <person name="Jin S."/>
            <person name="Johri S."/>
            <person name="Kim M."/>
            <person name="Overton L."/>
            <person name="Reardon M."/>
            <person name="Tsitrin T."/>
            <person name="Vuong H."/>
            <person name="Weaver B."/>
            <person name="Ciecko A."/>
            <person name="Tallon L."/>
            <person name="Jackson J."/>
            <person name="Pai G."/>
            <person name="Aken S.V."/>
            <person name="Utterback T."/>
            <person name="Reidmuller S."/>
            <person name="Feldblyum T."/>
            <person name="Hsiao J."/>
            <person name="Zismann V."/>
            <person name="Iobst S."/>
            <person name="de Vazeille A.R."/>
            <person name="Buell C.R."/>
            <person name="Ying K."/>
            <person name="Li Y."/>
            <person name="Lu T."/>
            <person name="Huang Y."/>
            <person name="Zhao Q."/>
            <person name="Feng Q."/>
            <person name="Zhang L."/>
            <person name="Zhu J."/>
            <person name="Weng Q."/>
            <person name="Mu J."/>
            <person name="Lu Y."/>
            <person name="Fan D."/>
            <person name="Liu Y."/>
            <person name="Guan J."/>
            <person name="Zhang Y."/>
            <person name="Yu S."/>
            <person name="Liu X."/>
            <person name="Zhang Y."/>
            <person name="Hong G."/>
            <person name="Han B."/>
            <person name="Choisne N."/>
            <person name="Demange N."/>
            <person name="Orjeda G."/>
            <person name="Samain S."/>
            <person name="Cattolico L."/>
            <person name="Pelletier E."/>
            <person name="Couloux A."/>
            <person name="Segurens B."/>
            <person name="Wincker P."/>
            <person name="D'Hont A."/>
            <person name="Scarpelli C."/>
            <person name="Weissenbach J."/>
            <person name="Salanoubat M."/>
            <person name="Quetier F."/>
            <person name="Yu Y."/>
            <person name="Kim H.R."/>
            <person name="Rambo T."/>
            <person name="Currie J."/>
            <person name="Collura K."/>
            <person name="Luo M."/>
            <person name="Yang T."/>
            <person name="Ammiraju J.S.S."/>
            <person name="Engler F."/>
            <person name="Soderlund C."/>
            <person name="Wing R.A."/>
            <person name="Palmer L.E."/>
            <person name="de la Bastide M."/>
            <person name="Spiegel L."/>
            <person name="Nascimento L."/>
            <person name="Zutavern T."/>
            <person name="O'Shaughnessy A."/>
            <person name="Dike S."/>
            <person name="Dedhia N."/>
            <person name="Preston R."/>
            <person name="Balija V."/>
            <person name="McCombie W.R."/>
            <person name="Chow T."/>
            <person name="Chen H."/>
            <person name="Chung M."/>
            <person name="Chen C."/>
            <person name="Shaw J."/>
            <person name="Wu H."/>
            <person name="Hsiao K."/>
            <person name="Chao Y."/>
            <person name="Chu M."/>
            <person name="Cheng C."/>
            <person name="Hour A."/>
            <person name="Lee P."/>
            <person name="Lin S."/>
            <person name="Lin Y."/>
            <person name="Liou J."/>
            <person name="Liu S."/>
            <person name="Hsing Y."/>
            <person name="Raghuvanshi S."/>
            <person name="Mohanty A."/>
            <person name="Bharti A.K."/>
            <person name="Gaur A."/>
            <person name="Gupta V."/>
            <person name="Kumar D."/>
            <person name="Ravi V."/>
            <person name="Vij S."/>
            <person name="Kapur A."/>
            <person name="Khurana P."/>
            <person name="Khurana P."/>
            <person name="Khurana J.P."/>
            <person name="Tyagi A.K."/>
            <person name="Gaikwad K."/>
            <person name="Singh A."/>
            <person name="Dalal V."/>
            <person name="Srivastava S."/>
            <person name="Dixit A."/>
            <person name="Pal A.K."/>
            <person name="Ghazi I.A."/>
            <person name="Yadav M."/>
            <person name="Pandit A."/>
            <person name="Bhargava A."/>
            <person name="Sureshbabu K."/>
            <person name="Batra K."/>
            <person name="Sharma T.R."/>
            <person name="Mohapatra T."/>
            <person name="Singh N.K."/>
            <person name="Messing J."/>
            <person name="Nelson A.B."/>
            <person name="Fuks G."/>
            <person name="Kavchok S."/>
            <person name="Keizer G."/>
            <person name="Linton E."/>
            <person name="Llaca V."/>
            <person name="Song R."/>
            <person name="Tanyolac B."/>
            <person name="Young S."/>
            <person name="Ho-Il K."/>
            <person name="Hahn J.H."/>
            <person name="Sangsakoo G."/>
            <person name="Vanavichit A."/>
            <person name="de Mattos Luiz.A.T."/>
            <person name="Zimmer P.D."/>
            <person name="Malone G."/>
            <person name="Dellagostin O."/>
            <person name="de Oliveira A.C."/>
            <person name="Bevan M."/>
            <person name="Bancroft I."/>
            <person name="Minx P."/>
            <person name="Cordum H."/>
            <person name="Wilson R."/>
            <person name="Cheng Z."/>
            <person name="Jin W."/>
            <person name="Jiang J."/>
            <person name="Leong S.A."/>
            <person name="Iwama H."/>
            <person name="Gojobori T."/>
            <person name="Itoh T."/>
            <person name="Niimura Y."/>
            <person name="Fujii Y."/>
            <person name="Habara T."/>
            <person name="Sakai H."/>
            <person name="Sato Y."/>
            <person name="Wilson G."/>
            <person name="Kumar K."/>
            <person name="McCouch S."/>
            <person name="Juretic N."/>
            <person name="Hoen D."/>
            <person name="Wright S."/>
            <person name="Bruskiewich R."/>
            <person name="Bureau T."/>
            <person name="Miyao A."/>
            <person name="Hirochika H."/>
            <person name="Nishikawa T."/>
            <person name="Kadowaki K."/>
            <person name="Sugiura M."/>
            <person name="Burr B."/>
            <person name="Sasaki T."/>
        </authorList>
    </citation>
    <scope>NUCLEOTIDE SEQUENCE [LARGE SCALE GENOMIC DNA]</scope>
    <source>
        <strain evidence="3">cv. Nipponbare</strain>
    </source>
</reference>
<evidence type="ECO:0000313" key="3">
    <source>
        <dbReference type="Proteomes" id="UP000000763"/>
    </source>
</evidence>
<dbReference type="Proteomes" id="UP000000763">
    <property type="component" value="Chromosome 10"/>
</dbReference>
<dbReference type="EMBL" id="AC026815">
    <property type="protein sequence ID" value="AAG21916.1"/>
    <property type="molecule type" value="Genomic_DNA"/>
</dbReference>
<evidence type="ECO:0000313" key="2">
    <source>
        <dbReference type="EMBL" id="AAG21916.1"/>
    </source>
</evidence>
<accession>Q9FWL1</accession>
<feature type="compositionally biased region" description="Gly residues" evidence="1">
    <location>
        <begin position="8"/>
        <end position="23"/>
    </location>
</feature>
<proteinExistence type="predicted"/>
<protein>
    <submittedName>
        <fullName evidence="2">Uncharacterized protein</fullName>
    </submittedName>
</protein>
<name>Q9FWL1_ORYSJ</name>
<sequence length="67" mass="7178">MWKVARRGSGGGVDTGSCGGGEVGRWRREVDPRRRLLVVYGSWQQVTEAAWPNSGLSLAGFDKEAGG</sequence>
<feature type="region of interest" description="Disordered" evidence="1">
    <location>
        <begin position="1"/>
        <end position="25"/>
    </location>
</feature>
<organism evidence="2 3">
    <name type="scientific">Oryza sativa subsp. japonica</name>
    <name type="common">Rice</name>
    <dbReference type="NCBI Taxonomy" id="39947"/>
    <lineage>
        <taxon>Eukaryota</taxon>
        <taxon>Viridiplantae</taxon>
        <taxon>Streptophyta</taxon>
        <taxon>Embryophyta</taxon>
        <taxon>Tracheophyta</taxon>
        <taxon>Spermatophyta</taxon>
        <taxon>Magnoliopsida</taxon>
        <taxon>Liliopsida</taxon>
        <taxon>Poales</taxon>
        <taxon>Poaceae</taxon>
        <taxon>BOP clade</taxon>
        <taxon>Oryzoideae</taxon>
        <taxon>Oryzeae</taxon>
        <taxon>Oryzinae</taxon>
        <taxon>Oryza</taxon>
        <taxon>Oryza sativa</taxon>
    </lineage>
</organism>
<reference evidence="3" key="2">
    <citation type="journal article" date="2008" name="Nucleic Acids Res.">
        <title>The rice annotation project database (RAP-DB): 2008 update.</title>
        <authorList>
            <consortium name="The rice annotation project (RAP)"/>
        </authorList>
    </citation>
    <scope>GENOME REANNOTATION</scope>
    <source>
        <strain evidence="3">cv. Nipponbare</strain>
    </source>
</reference>
<gene>
    <name evidence="2" type="primary">OSJNBa0079L16.12</name>
</gene>
<dbReference type="AlphaFoldDB" id="Q9FWL1"/>